<dbReference type="PROSITE" id="PS51892">
    <property type="entry name" value="SUBTILASE"/>
    <property type="match status" value="1"/>
</dbReference>
<evidence type="ECO:0000313" key="6">
    <source>
        <dbReference type="EMBL" id="KYN84620.1"/>
    </source>
</evidence>
<dbReference type="PRINTS" id="PR00723">
    <property type="entry name" value="SUBTILISIN"/>
</dbReference>
<dbReference type="RefSeq" id="WP_061900425.1">
    <property type="nucleotide sequence ID" value="NZ_CAXYFF010000039.1"/>
</dbReference>
<organism evidence="6 7">
    <name type="scientific">Vibrio cidicii</name>
    <dbReference type="NCBI Taxonomy" id="1763883"/>
    <lineage>
        <taxon>Bacteria</taxon>
        <taxon>Pseudomonadati</taxon>
        <taxon>Pseudomonadota</taxon>
        <taxon>Gammaproteobacteria</taxon>
        <taxon>Vibrionales</taxon>
        <taxon>Vibrionaceae</taxon>
        <taxon>Vibrio</taxon>
    </lineage>
</organism>
<dbReference type="PANTHER" id="PTHR42884:SF14">
    <property type="entry name" value="NEUROENDOCRINE CONVERTASE 1"/>
    <property type="match status" value="1"/>
</dbReference>
<evidence type="ECO:0000256" key="2">
    <source>
        <dbReference type="ARBA" id="ARBA00022801"/>
    </source>
</evidence>
<keyword evidence="7" id="KW-1185">Reference proteome</keyword>
<sequence>MAAAWPNEMTVQYHNRAVTLSLAAVTSGAPEYTHAKLGEFVLRIEDRLLVKHLSSVELASLDELNGYPVMPLVVLPDGVMWSLVKLPGPNEVVSLANTLPTKSGILLAEPDFLQRGVATLQHRTNSAPFAEPKHFVRQALQLEDWPPLAGKGIRVAVIDSAFDITDSALNLSDILLNYDTHLLDTAREKQSASRTVFNDPYHGNASLSLLWGNGRDSLGLAPFATPILIERSVNWGSEVAFALQLASSAKADVVACPWTLRFTPQVVSDAVILLTKYGREGKGTVVVAAAGNTSFPIDNSFSFAAEPELIVINAASSGTMWPAKSQHIGVTMPVPYLIKQQGRTISYSGTSAASIAVSGVVATLLSIGPTFTAQDIKHLLIRFSTPELNVTNLLKEVEAEIKKTTVDQ</sequence>
<dbReference type="InterPro" id="IPR015500">
    <property type="entry name" value="Peptidase_S8_subtilisin-rel"/>
</dbReference>
<dbReference type="PANTHER" id="PTHR42884">
    <property type="entry name" value="PROPROTEIN CONVERTASE SUBTILISIN/KEXIN-RELATED"/>
    <property type="match status" value="1"/>
</dbReference>
<feature type="domain" description="Peptidase S8/S53" evidence="5">
    <location>
        <begin position="150"/>
        <end position="384"/>
    </location>
</feature>
<evidence type="ECO:0000259" key="5">
    <source>
        <dbReference type="Pfam" id="PF00082"/>
    </source>
</evidence>
<dbReference type="InterPro" id="IPR036852">
    <property type="entry name" value="Peptidase_S8/S53_dom_sf"/>
</dbReference>
<dbReference type="Pfam" id="PF00082">
    <property type="entry name" value="Peptidase_S8"/>
    <property type="match status" value="1"/>
</dbReference>
<evidence type="ECO:0000256" key="3">
    <source>
        <dbReference type="ARBA" id="ARBA00022825"/>
    </source>
</evidence>
<accession>A0ABR5W0D0</accession>
<dbReference type="SUPFAM" id="SSF52743">
    <property type="entry name" value="Subtilisin-like"/>
    <property type="match status" value="1"/>
</dbReference>
<comment type="caution">
    <text evidence="4">Lacks conserved residue(s) required for the propagation of feature annotation.</text>
</comment>
<evidence type="ECO:0000313" key="7">
    <source>
        <dbReference type="Proteomes" id="UP000075609"/>
    </source>
</evidence>
<dbReference type="Gene3D" id="3.40.50.200">
    <property type="entry name" value="Peptidase S8/S53 domain"/>
    <property type="match status" value="1"/>
</dbReference>
<protein>
    <recommendedName>
        <fullName evidence="5">Peptidase S8/S53 domain-containing protein</fullName>
    </recommendedName>
</protein>
<keyword evidence="1" id="KW-0645">Protease</keyword>
<dbReference type="EMBL" id="LOBP01000159">
    <property type="protein sequence ID" value="KYN84620.1"/>
    <property type="molecule type" value="Genomic_DNA"/>
</dbReference>
<reference evidence="6 7" key="1">
    <citation type="submission" date="2015-12" db="EMBL/GenBank/DDBJ databases">
        <authorList>
            <person name="Tarr C.L."/>
            <person name="Gladney L.M."/>
        </authorList>
    </citation>
    <scope>NUCLEOTIDE SEQUENCE [LARGE SCALE GENOMIC DNA]</scope>
    <source>
        <strain evidence="6 7">1048-83</strain>
    </source>
</reference>
<proteinExistence type="inferred from homology"/>
<dbReference type="InterPro" id="IPR000209">
    <property type="entry name" value="Peptidase_S8/S53_dom"/>
</dbReference>
<name>A0ABR5W0D0_9VIBR</name>
<keyword evidence="3" id="KW-0720">Serine protease</keyword>
<evidence type="ECO:0000256" key="4">
    <source>
        <dbReference type="PROSITE-ProRule" id="PRU01240"/>
    </source>
</evidence>
<evidence type="ECO:0000256" key="1">
    <source>
        <dbReference type="ARBA" id="ARBA00022670"/>
    </source>
</evidence>
<comment type="similarity">
    <text evidence="4">Belongs to the peptidase S8 family.</text>
</comment>
<dbReference type="Proteomes" id="UP000075609">
    <property type="component" value="Unassembled WGS sequence"/>
</dbReference>
<comment type="caution">
    <text evidence="6">The sequence shown here is derived from an EMBL/GenBank/DDBJ whole genome shotgun (WGS) entry which is preliminary data.</text>
</comment>
<gene>
    <name evidence="6" type="ORF">ATY35_17975</name>
</gene>
<keyword evidence="2" id="KW-0378">Hydrolase</keyword>